<evidence type="ECO:0000256" key="8">
    <source>
        <dbReference type="ARBA" id="ARBA00022989"/>
    </source>
</evidence>
<dbReference type="Gene3D" id="3.30.2010.10">
    <property type="entry name" value="Metalloproteases ('zincins'), catalytic domain"/>
    <property type="match status" value="1"/>
</dbReference>
<dbReference type="KEGG" id="dfl:DFE_2739"/>
<organism evidence="17 18">
    <name type="scientific">Desulfovibrio ferrophilus</name>
    <dbReference type="NCBI Taxonomy" id="241368"/>
    <lineage>
        <taxon>Bacteria</taxon>
        <taxon>Pseudomonadati</taxon>
        <taxon>Thermodesulfobacteriota</taxon>
        <taxon>Desulfovibrionia</taxon>
        <taxon>Desulfovibrionales</taxon>
        <taxon>Desulfovibrionaceae</taxon>
        <taxon>Desulfovibrio</taxon>
    </lineage>
</organism>
<keyword evidence="6" id="KW-0256">Endoplasmic reticulum</keyword>
<dbReference type="InterPro" id="IPR027057">
    <property type="entry name" value="CAXX_Prtase_1"/>
</dbReference>
<protein>
    <submittedName>
        <fullName evidence="17">Ste24 endopeptidase</fullName>
    </submittedName>
</protein>
<evidence type="ECO:0000256" key="13">
    <source>
        <dbReference type="RuleBase" id="RU003983"/>
    </source>
</evidence>
<evidence type="ECO:0000256" key="7">
    <source>
        <dbReference type="ARBA" id="ARBA00022833"/>
    </source>
</evidence>
<feature type="transmembrane region" description="Helical" evidence="14">
    <location>
        <begin position="171"/>
        <end position="199"/>
    </location>
</feature>
<feature type="transmembrane region" description="Helical" evidence="14">
    <location>
        <begin position="6"/>
        <end position="27"/>
    </location>
</feature>
<feature type="active site" evidence="11">
    <location>
        <position position="275"/>
    </location>
</feature>
<evidence type="ECO:0000256" key="11">
    <source>
        <dbReference type="PIRSR" id="PIRSR627057-1"/>
    </source>
</evidence>
<evidence type="ECO:0000259" key="16">
    <source>
        <dbReference type="Pfam" id="PF16491"/>
    </source>
</evidence>
<evidence type="ECO:0000256" key="3">
    <source>
        <dbReference type="ARBA" id="ARBA00022692"/>
    </source>
</evidence>
<feature type="transmembrane region" description="Helical" evidence="14">
    <location>
        <begin position="284"/>
        <end position="306"/>
    </location>
</feature>
<keyword evidence="5 13" id="KW-0378">Hydrolase</keyword>
<evidence type="ECO:0000256" key="4">
    <source>
        <dbReference type="ARBA" id="ARBA00022723"/>
    </source>
</evidence>
<evidence type="ECO:0000256" key="14">
    <source>
        <dbReference type="SAM" id="Phobius"/>
    </source>
</evidence>
<name>A0A2Z6B1W0_9BACT</name>
<dbReference type="PANTHER" id="PTHR10120">
    <property type="entry name" value="CAAX PRENYL PROTEASE 1"/>
    <property type="match status" value="1"/>
</dbReference>
<dbReference type="RefSeq" id="WP_126380435.1">
    <property type="nucleotide sequence ID" value="NZ_AP017378.1"/>
</dbReference>
<accession>A0A2Z6B1W0</accession>
<comment type="cofactor">
    <cofactor evidence="12 13">
        <name>Zn(2+)</name>
        <dbReference type="ChEBI" id="CHEBI:29105"/>
    </cofactor>
    <text evidence="12 13">Binds 1 zinc ion per subunit.</text>
</comment>
<feature type="binding site" evidence="12">
    <location>
        <position position="352"/>
    </location>
    <ligand>
        <name>Zn(2+)</name>
        <dbReference type="ChEBI" id="CHEBI:29105"/>
        <note>catalytic</note>
    </ligand>
</feature>
<keyword evidence="8 14" id="KW-1133">Transmembrane helix</keyword>
<evidence type="ECO:0000256" key="12">
    <source>
        <dbReference type="PIRSR" id="PIRSR627057-2"/>
    </source>
</evidence>
<feature type="transmembrane region" description="Helical" evidence="14">
    <location>
        <begin position="326"/>
        <end position="344"/>
    </location>
</feature>
<evidence type="ECO:0000313" key="17">
    <source>
        <dbReference type="EMBL" id="BBD09465.1"/>
    </source>
</evidence>
<feature type="transmembrane region" description="Helical" evidence="14">
    <location>
        <begin position="100"/>
        <end position="123"/>
    </location>
</feature>
<dbReference type="AlphaFoldDB" id="A0A2Z6B1W0"/>
<feature type="binding site" evidence="12">
    <location>
        <position position="274"/>
    </location>
    <ligand>
        <name>Zn(2+)</name>
        <dbReference type="ChEBI" id="CHEBI:29105"/>
        <note>catalytic</note>
    </ligand>
</feature>
<dbReference type="GO" id="GO:0046872">
    <property type="term" value="F:metal ion binding"/>
    <property type="evidence" value="ECO:0007669"/>
    <property type="project" value="UniProtKB-KW"/>
</dbReference>
<dbReference type="Proteomes" id="UP000269883">
    <property type="component" value="Chromosome"/>
</dbReference>
<keyword evidence="2 13" id="KW-0645">Protease</keyword>
<feature type="transmembrane region" description="Helical" evidence="14">
    <location>
        <begin position="66"/>
        <end position="88"/>
    </location>
</feature>
<proteinExistence type="inferred from homology"/>
<evidence type="ECO:0000256" key="5">
    <source>
        <dbReference type="ARBA" id="ARBA00022801"/>
    </source>
</evidence>
<dbReference type="OrthoDB" id="9781930at2"/>
<keyword evidence="4 12" id="KW-0479">Metal-binding</keyword>
<evidence type="ECO:0000313" key="18">
    <source>
        <dbReference type="Proteomes" id="UP000269883"/>
    </source>
</evidence>
<comment type="similarity">
    <text evidence="13">Belongs to the peptidase M48 family.</text>
</comment>
<gene>
    <name evidence="17" type="ORF">DFE_2739</name>
</gene>
<feature type="binding site" evidence="12">
    <location>
        <position position="278"/>
    </location>
    <ligand>
        <name>Zn(2+)</name>
        <dbReference type="ChEBI" id="CHEBI:29105"/>
        <note>catalytic</note>
    </ligand>
</feature>
<feature type="transmembrane region" description="Helical" evidence="14">
    <location>
        <begin position="144"/>
        <end position="165"/>
    </location>
</feature>
<evidence type="ECO:0000256" key="1">
    <source>
        <dbReference type="ARBA" id="ARBA00004477"/>
    </source>
</evidence>
<comment type="subcellular location">
    <subcellularLocation>
        <location evidence="1">Endoplasmic reticulum membrane</location>
        <topology evidence="1">Multi-pass membrane protein</topology>
    </subcellularLocation>
</comment>
<dbReference type="EMBL" id="AP017378">
    <property type="protein sequence ID" value="BBD09465.1"/>
    <property type="molecule type" value="Genomic_DNA"/>
</dbReference>
<dbReference type="FunFam" id="3.30.2010.10:FF:000002">
    <property type="entry name" value="CAAX prenyl protease"/>
    <property type="match status" value="1"/>
</dbReference>
<keyword evidence="3 14" id="KW-0812">Transmembrane</keyword>
<sequence>MNIYLIIILGSMLAGFVLTTTVSQLNLHALDPALPEQFKDVFEADEYARSQAYTRAGARLDLVEEVLGIIIVPAFILLGGFNVVDMLARSFGLDSIGTGLIFFGLLFLINDLAALPLSLYRTFVLEERFGFNRTNARTFALDKLKAWVLTVAIGGPLAGMVLWFFEATGPLAWLWAWIGVTTIMIGLQYIAPVVILPLFNKFTPLPDGELRNAIEALATKTGFTLSGLFMMDGSKRSAKSNAFFTGFGKKKRIALFDTLIEQMSTEQIVGVVAHEVGHNKRGHILRMTAMGIAKTGLVLFLMSLFLDNGELFAAFGMEQVSIHAGLIFFMLLYTPVALVLGIAAQMLSRRHEFEADAFAAEATGDPEPLISALKTLSVANLSNLTPHPAYVFVHYSHPPVLARIKALHGLKGN</sequence>
<dbReference type="CDD" id="cd07343">
    <property type="entry name" value="M48A_Zmpste24p_like"/>
    <property type="match status" value="1"/>
</dbReference>
<dbReference type="InterPro" id="IPR001915">
    <property type="entry name" value="Peptidase_M48"/>
</dbReference>
<feature type="domain" description="Peptidase M48" evidence="15">
    <location>
        <begin position="205"/>
        <end position="409"/>
    </location>
</feature>
<feature type="active site" description="Proton donor" evidence="11">
    <location>
        <position position="356"/>
    </location>
</feature>
<dbReference type="GO" id="GO:0004222">
    <property type="term" value="F:metalloendopeptidase activity"/>
    <property type="evidence" value="ECO:0007669"/>
    <property type="project" value="InterPro"/>
</dbReference>
<evidence type="ECO:0000256" key="2">
    <source>
        <dbReference type="ARBA" id="ARBA00022670"/>
    </source>
</evidence>
<dbReference type="InterPro" id="IPR032456">
    <property type="entry name" value="Peptidase_M48_N"/>
</dbReference>
<evidence type="ECO:0000256" key="10">
    <source>
        <dbReference type="ARBA" id="ARBA00023136"/>
    </source>
</evidence>
<dbReference type="Pfam" id="PF01435">
    <property type="entry name" value="Peptidase_M48"/>
    <property type="match status" value="1"/>
</dbReference>
<keyword evidence="9 13" id="KW-0482">Metalloprotease</keyword>
<keyword evidence="7 12" id="KW-0862">Zinc</keyword>
<dbReference type="GO" id="GO:0071586">
    <property type="term" value="P:CAAX-box protein processing"/>
    <property type="evidence" value="ECO:0007669"/>
    <property type="project" value="InterPro"/>
</dbReference>
<keyword evidence="10 14" id="KW-0472">Membrane</keyword>
<dbReference type="Pfam" id="PF16491">
    <property type="entry name" value="Peptidase_M48_N"/>
    <property type="match status" value="1"/>
</dbReference>
<evidence type="ECO:0000256" key="9">
    <source>
        <dbReference type="ARBA" id="ARBA00023049"/>
    </source>
</evidence>
<evidence type="ECO:0000259" key="15">
    <source>
        <dbReference type="Pfam" id="PF01435"/>
    </source>
</evidence>
<reference evidence="17 18" key="1">
    <citation type="journal article" date="2018" name="Sci. Adv.">
        <title>Multi-heme cytochromes provide a pathway for survival in energy-limited environments.</title>
        <authorList>
            <person name="Deng X."/>
            <person name="Dohmae N."/>
            <person name="Nealson K.H."/>
            <person name="Hashimoto K."/>
            <person name="Okamoto A."/>
        </authorList>
    </citation>
    <scope>NUCLEOTIDE SEQUENCE [LARGE SCALE GENOMIC DNA]</scope>
    <source>
        <strain evidence="17 18">IS5</strain>
    </source>
</reference>
<evidence type="ECO:0000256" key="6">
    <source>
        <dbReference type="ARBA" id="ARBA00022824"/>
    </source>
</evidence>
<feature type="domain" description="CAAX prenyl protease 1 N-terminal" evidence="16">
    <location>
        <begin position="31"/>
        <end position="201"/>
    </location>
</feature>
<keyword evidence="18" id="KW-1185">Reference proteome</keyword>